<keyword evidence="8" id="KW-1185">Reference proteome</keyword>
<evidence type="ECO:0000256" key="4">
    <source>
        <dbReference type="PROSITE-ProRule" id="PRU00449"/>
    </source>
</evidence>
<dbReference type="SMART" id="SM00154">
    <property type="entry name" value="ZnF_AN1"/>
    <property type="match status" value="1"/>
</dbReference>
<dbReference type="GO" id="GO:0008270">
    <property type="term" value="F:zinc ion binding"/>
    <property type="evidence" value="ECO:0007669"/>
    <property type="project" value="UniProtKB-KW"/>
</dbReference>
<evidence type="ECO:0000256" key="2">
    <source>
        <dbReference type="ARBA" id="ARBA00022771"/>
    </source>
</evidence>
<protein>
    <recommendedName>
        <fullName evidence="6">AN1-type domain-containing protein</fullName>
    </recommendedName>
</protein>
<organism evidence="7 8">
    <name type="scientific">Albugo candida</name>
    <dbReference type="NCBI Taxonomy" id="65357"/>
    <lineage>
        <taxon>Eukaryota</taxon>
        <taxon>Sar</taxon>
        <taxon>Stramenopiles</taxon>
        <taxon>Oomycota</taxon>
        <taxon>Peronosporomycetes</taxon>
        <taxon>Albuginales</taxon>
        <taxon>Albuginaceae</taxon>
        <taxon>Albugo</taxon>
    </lineage>
</organism>
<feature type="region of interest" description="Disordered" evidence="5">
    <location>
        <begin position="1"/>
        <end position="30"/>
    </location>
</feature>
<keyword evidence="2 4" id="KW-0863">Zinc-finger</keyword>
<dbReference type="InterPro" id="IPR035896">
    <property type="entry name" value="AN1-like_Znf"/>
</dbReference>
<dbReference type="InterPro" id="IPR000058">
    <property type="entry name" value="Znf_AN1"/>
</dbReference>
<accession>A0A024GEF5</accession>
<dbReference type="Gene3D" id="4.10.1110.10">
    <property type="entry name" value="AN1-like Zinc finger"/>
    <property type="match status" value="1"/>
</dbReference>
<keyword evidence="3" id="KW-0862">Zinc</keyword>
<dbReference type="PROSITE" id="PS51039">
    <property type="entry name" value="ZF_AN1"/>
    <property type="match status" value="1"/>
</dbReference>
<dbReference type="PANTHER" id="PTHR10634">
    <property type="entry name" value="AN1-TYPE ZINC FINGER PROTEIN"/>
    <property type="match status" value="1"/>
</dbReference>
<dbReference type="Pfam" id="PF01428">
    <property type="entry name" value="zf-AN1"/>
    <property type="match status" value="1"/>
</dbReference>
<dbReference type="AlphaFoldDB" id="A0A024GEF5"/>
<dbReference type="InterPro" id="IPR050652">
    <property type="entry name" value="AN1_A20_ZnFinger"/>
</dbReference>
<comment type="caution">
    <text evidence="7">The sequence shown here is derived from an EMBL/GenBank/DDBJ whole genome shotgun (WGS) entry which is preliminary data.</text>
</comment>
<feature type="compositionally biased region" description="Polar residues" evidence="5">
    <location>
        <begin position="1"/>
        <end position="16"/>
    </location>
</feature>
<dbReference type="Proteomes" id="UP000053237">
    <property type="component" value="Unassembled WGS sequence"/>
</dbReference>
<gene>
    <name evidence="7" type="ORF">BN9_061320</name>
</gene>
<feature type="domain" description="AN1-type" evidence="6">
    <location>
        <begin position="124"/>
        <end position="170"/>
    </location>
</feature>
<evidence type="ECO:0000313" key="7">
    <source>
        <dbReference type="EMBL" id="CCI45259.1"/>
    </source>
</evidence>
<name>A0A024GEF5_9STRA</name>
<dbReference type="InParanoid" id="A0A024GEF5"/>
<evidence type="ECO:0000256" key="3">
    <source>
        <dbReference type="ARBA" id="ARBA00022833"/>
    </source>
</evidence>
<dbReference type="PANTHER" id="PTHR10634:SF67">
    <property type="entry name" value="AN1-TYPE ZINC FINGER PROTEIN 3"/>
    <property type="match status" value="1"/>
</dbReference>
<dbReference type="SUPFAM" id="SSF118310">
    <property type="entry name" value="AN1-like Zinc finger"/>
    <property type="match status" value="1"/>
</dbReference>
<evidence type="ECO:0000259" key="6">
    <source>
        <dbReference type="PROSITE" id="PS51039"/>
    </source>
</evidence>
<evidence type="ECO:0000256" key="5">
    <source>
        <dbReference type="SAM" id="MobiDB-lite"/>
    </source>
</evidence>
<sequence length="190" mass="20408">MCVNSSTLEQPASSAETIRVNEDSASSPSAAPVCLPPSSLSCSCAHTSTEAAMSENVKMSSGSLNGSTSARIVSSSSESLSMETLSSHTGYSSTGNVGSTPQLKSILVKLRSDTKICGTYPRTQANKRRCWECRSKIGLTSVTCRCGFTFCNEHRYAEEHSCLYDFKSAAKRKLRDENFVVVPAKVARIN</sequence>
<evidence type="ECO:0000313" key="8">
    <source>
        <dbReference type="Proteomes" id="UP000053237"/>
    </source>
</evidence>
<dbReference type="OrthoDB" id="756206at2759"/>
<proteinExistence type="predicted"/>
<evidence type="ECO:0000256" key="1">
    <source>
        <dbReference type="ARBA" id="ARBA00022723"/>
    </source>
</evidence>
<dbReference type="STRING" id="65357.A0A024GEF5"/>
<reference evidence="7 8" key="1">
    <citation type="submission" date="2012-05" db="EMBL/GenBank/DDBJ databases">
        <title>Recombination and specialization in a pathogen metapopulation.</title>
        <authorList>
            <person name="Gardiner A."/>
            <person name="Kemen E."/>
            <person name="Schultz-Larsen T."/>
            <person name="MacLean D."/>
            <person name="Van Oosterhout C."/>
            <person name="Jones J.D.G."/>
        </authorList>
    </citation>
    <scope>NUCLEOTIDE SEQUENCE [LARGE SCALE GENOMIC DNA]</scope>
    <source>
        <strain evidence="7 8">Ac Nc2</strain>
    </source>
</reference>
<dbReference type="EMBL" id="CAIX01000094">
    <property type="protein sequence ID" value="CCI45259.1"/>
    <property type="molecule type" value="Genomic_DNA"/>
</dbReference>
<keyword evidence="1" id="KW-0479">Metal-binding</keyword>